<evidence type="ECO:0000256" key="5">
    <source>
        <dbReference type="SAM" id="MobiDB-lite"/>
    </source>
</evidence>
<dbReference type="SMART" id="SM00490">
    <property type="entry name" value="HELICc"/>
    <property type="match status" value="1"/>
</dbReference>
<evidence type="ECO:0000313" key="8">
    <source>
        <dbReference type="Ensembl" id="ENSLLEP00000002363.1"/>
    </source>
</evidence>
<dbReference type="Pfam" id="PF00271">
    <property type="entry name" value="Helicase_C"/>
    <property type="match status" value="1"/>
</dbReference>
<dbReference type="InterPro" id="IPR049730">
    <property type="entry name" value="SNF2/RAD54-like_C"/>
</dbReference>
<feature type="compositionally biased region" description="Basic and acidic residues" evidence="5">
    <location>
        <begin position="849"/>
        <end position="861"/>
    </location>
</feature>
<dbReference type="GO" id="GO:0005634">
    <property type="term" value="C:nucleus"/>
    <property type="evidence" value="ECO:0007669"/>
    <property type="project" value="UniProtKB-SubCell"/>
</dbReference>
<protein>
    <recommendedName>
        <fullName evidence="10">DNA excision repair protein ERCC-6-like 2</fullName>
    </recommendedName>
</protein>
<dbReference type="CDD" id="cd18793">
    <property type="entry name" value="SF2_C_SNF"/>
    <property type="match status" value="1"/>
</dbReference>
<dbReference type="FunFam" id="3.40.50.10810:FF:000019">
    <property type="entry name" value="DNA excision repair protein ERCC-6-like 2 isoform X1"/>
    <property type="match status" value="1"/>
</dbReference>
<dbReference type="Proteomes" id="UP000694569">
    <property type="component" value="Unplaced"/>
</dbReference>
<dbReference type="PROSITE" id="PS51192">
    <property type="entry name" value="HELICASE_ATP_BIND_1"/>
    <property type="match status" value="1"/>
</dbReference>
<dbReference type="InterPro" id="IPR000330">
    <property type="entry name" value="SNF2_N"/>
</dbReference>
<comment type="subcellular location">
    <subcellularLocation>
        <location evidence="1">Nucleus</location>
    </subcellularLocation>
</comment>
<dbReference type="GeneTree" id="ENSGT00940000161328"/>
<reference evidence="8" key="2">
    <citation type="submission" date="2025-09" db="UniProtKB">
        <authorList>
            <consortium name="Ensembl"/>
        </authorList>
    </citation>
    <scope>IDENTIFICATION</scope>
</reference>
<name>A0A8C5LTJ9_9ANUR</name>
<evidence type="ECO:0000256" key="1">
    <source>
        <dbReference type="ARBA" id="ARBA00004123"/>
    </source>
</evidence>
<dbReference type="PROSITE" id="PS51194">
    <property type="entry name" value="HELICASE_CTER"/>
    <property type="match status" value="1"/>
</dbReference>
<dbReference type="InterPro" id="IPR014001">
    <property type="entry name" value="Helicase_ATP-bd"/>
</dbReference>
<dbReference type="InterPro" id="IPR001650">
    <property type="entry name" value="Helicase_C-like"/>
</dbReference>
<dbReference type="Pfam" id="PF00176">
    <property type="entry name" value="SNF2-rel_dom"/>
    <property type="match status" value="1"/>
</dbReference>
<feature type="compositionally biased region" description="Polar residues" evidence="5">
    <location>
        <begin position="738"/>
        <end position="750"/>
    </location>
</feature>
<organism evidence="8 9">
    <name type="scientific">Leptobrachium leishanense</name>
    <name type="common">Leishan spiny toad</name>
    <dbReference type="NCBI Taxonomy" id="445787"/>
    <lineage>
        <taxon>Eukaryota</taxon>
        <taxon>Metazoa</taxon>
        <taxon>Chordata</taxon>
        <taxon>Craniata</taxon>
        <taxon>Vertebrata</taxon>
        <taxon>Euteleostomi</taxon>
        <taxon>Amphibia</taxon>
        <taxon>Batrachia</taxon>
        <taxon>Anura</taxon>
        <taxon>Pelobatoidea</taxon>
        <taxon>Megophryidae</taxon>
        <taxon>Leptobrachium</taxon>
    </lineage>
</organism>
<dbReference type="GO" id="GO:0005524">
    <property type="term" value="F:ATP binding"/>
    <property type="evidence" value="ECO:0007669"/>
    <property type="project" value="InterPro"/>
</dbReference>
<dbReference type="InterPro" id="IPR002464">
    <property type="entry name" value="DNA/RNA_helicase_DEAH_CS"/>
</dbReference>
<keyword evidence="2" id="KW-0378">Hydrolase</keyword>
<feature type="region of interest" description="Disordered" evidence="5">
    <location>
        <begin position="906"/>
        <end position="927"/>
    </location>
</feature>
<dbReference type="InterPro" id="IPR058052">
    <property type="entry name" value="DEXHc_ERCC6L2"/>
</dbReference>
<dbReference type="Gene3D" id="3.40.50.10810">
    <property type="entry name" value="Tandem AAA-ATPase domain"/>
    <property type="match status" value="1"/>
</dbReference>
<dbReference type="InterPro" id="IPR027417">
    <property type="entry name" value="P-loop_NTPase"/>
</dbReference>
<feature type="region of interest" description="Disordered" evidence="5">
    <location>
        <begin position="1443"/>
        <end position="1474"/>
    </location>
</feature>
<dbReference type="SMART" id="SM00487">
    <property type="entry name" value="DEXDc"/>
    <property type="match status" value="1"/>
</dbReference>
<dbReference type="CDD" id="cd18005">
    <property type="entry name" value="DEXHc_ERCC6L2"/>
    <property type="match status" value="1"/>
</dbReference>
<evidence type="ECO:0000256" key="2">
    <source>
        <dbReference type="ARBA" id="ARBA00022801"/>
    </source>
</evidence>
<dbReference type="Pfam" id="PF14773">
    <property type="entry name" value="VIGSSK"/>
    <property type="match status" value="1"/>
</dbReference>
<sequence>MDCKKDGQGFWLENEKCLAPYSGDDDLQEAVVKTIDHQENSSSFAIVSFLDSTERRLPLSDLHKLPVPNTSWNISMFDDEDLEKPLFPDRRPPGPSVDFPLSNSGVSVPYTINRYLRDYQREGVRFLYEHFSRSTGCILGDDMGLGKTIQVISFLAAILQKKGTREDIENNMPEFLLRKMKKDRSLLHPKKVFLIVSPLSVLYNWKEELETWGYFKVTIIHGNKKDFELGRIKQGKYEIALTTYETLRLCLDLLNSIDWAAVIVDEAHRIKNPRARVTQVMKDLNCKVRIGLTGTILQNNMEELWCVMDWAVPGCLGSKNQFKDEFINRVEYGQRHNATKRELATGRKAMQRLASKMSALFLRRTKTLISSQLPKKEDRIVYCSLSEFQKAVYETVLTTEDVGLVLRGSEKCTCSSGKRRRRCCYKENKYGESVRTLYFSYLAILRKVANHAALLKTDPSTSKKQEAHIKRVCTEVFSRFPDFVKQSKDAAFETISDPKYSGKMKVLQQLLNHCRKNKDKVLLFSFSTKLLDVLESYCMATGLDYRRLDGSTKPEDRLKVVKEFNSTQEVNICLVSTMAGGLGLNFTGANVVVVFDPTWNPANDLQAIDRAYRIGQCRDVKVFRLISLGTVEEMIYLRQVYKQQLHCAVVGSENATRYFEAVQGSKQHKGELFGVHNLFKLRTQGTCLTKDILEREGQVATGIMSATVCLSQEEMPKRDHMTVDTDNEESISEAKPIQQFQNENFDFSSGSDEETKQKTNLKFSKSPAATECGKQLTLHQCGFSKLLEKANSNQDANMLPLGDKSKTMQNHSNNHKESFVFGKTKKSNQCTELPNRIGHDWDISSDSESDSHSTGKEKPQVLKEPNVVLETESSSYDSDDDVILSSQMSGNMGMETAAVNHRQLFDSDDSNKNQSTNSSSDCISDESDDIVIPNKTVRSCDKKINTHKFNCHRSDTEKDSQTIDTFSSSDDDYVCKKVLHNVEPKNSKHKNLSKGRLQRLCNGPRAAAPLRQSSANNVDDKNPKIVKETSNIASLDHVLGCVKGVAYIHSNQNVVGSSKAENHMSRRAVQDVFEFNQFSQFPANFTVPRKENPAIPDNPALCADPAVPDNPALCTDLAIPDNPALCADPAVPDNPALCTDLAIPDNPALCTNPAVPALEPRTYLKTQRNLTVSFLICVQIPIEELSKTIGEVDHDNILKSPVIHKEKNVHRTDESIFIVGETPAAMQRKQFDKMVSYFHMASAEELAHHILNVKSEVRQDMLREFYTSQYGVVEKLYPHHVPSSAKVKKEQSHQERERSKKLNSKRKKIIHLQSNQYGDALKDSSTNISDLEHIKRKKHSTITYNDGDTKNDYLSISNDVNILANPIKESRCSKTRHMADDLSDCNLDITGTPLIFSSHAHKLASQERLVKPAEKALRKQKASSITNLLGDTSILDDLFASQSNKPVEGPVRPPGEKPTTKAKHHPKDFWDMLNDPNDESLNKLTDLSVIEKACTRSVLPSTSKKDKWDDTLWVKNEKFLWRKSNPGRDTDSSGPGKSSKP</sequence>
<dbReference type="PANTHER" id="PTHR45629:SF7">
    <property type="entry name" value="DNA EXCISION REPAIR PROTEIN ERCC-6-RELATED"/>
    <property type="match status" value="1"/>
</dbReference>
<feature type="region of interest" description="Disordered" evidence="5">
    <location>
        <begin position="1282"/>
        <end position="1305"/>
    </location>
</feature>
<keyword evidence="3" id="KW-0347">Helicase</keyword>
<evidence type="ECO:0000256" key="4">
    <source>
        <dbReference type="ARBA" id="ARBA00023242"/>
    </source>
</evidence>
<dbReference type="InterPro" id="IPR057931">
    <property type="entry name" value="RHH_ERCC6L2"/>
</dbReference>
<dbReference type="InterPro" id="IPR029256">
    <property type="entry name" value="Heliccase-ass-bd"/>
</dbReference>
<feature type="domain" description="Helicase ATP-binding" evidence="6">
    <location>
        <begin position="128"/>
        <end position="314"/>
    </location>
</feature>
<evidence type="ECO:0000256" key="3">
    <source>
        <dbReference type="ARBA" id="ARBA00022806"/>
    </source>
</evidence>
<dbReference type="Ensembl" id="ENSLLET00000002464.1">
    <property type="protein sequence ID" value="ENSLLEP00000002363.1"/>
    <property type="gene ID" value="ENSLLEG00000001534.1"/>
</dbReference>
<dbReference type="SUPFAM" id="SSF52540">
    <property type="entry name" value="P-loop containing nucleoside triphosphate hydrolases"/>
    <property type="match status" value="2"/>
</dbReference>
<dbReference type="Gene3D" id="3.40.50.300">
    <property type="entry name" value="P-loop containing nucleotide triphosphate hydrolases"/>
    <property type="match status" value="1"/>
</dbReference>
<dbReference type="Pfam" id="PF25806">
    <property type="entry name" value="RHH_ERCC6L2"/>
    <property type="match status" value="1"/>
</dbReference>
<keyword evidence="9" id="KW-1185">Reference proteome</keyword>
<accession>A0A8C5LTJ9</accession>
<dbReference type="InterPro" id="IPR050496">
    <property type="entry name" value="SNF2_RAD54_helicase_repair"/>
</dbReference>
<dbReference type="InterPro" id="IPR038718">
    <property type="entry name" value="SNF2-like_sf"/>
</dbReference>
<dbReference type="GO" id="GO:0016787">
    <property type="term" value="F:hydrolase activity"/>
    <property type="evidence" value="ECO:0007669"/>
    <property type="project" value="UniProtKB-KW"/>
</dbReference>
<proteinExistence type="predicted"/>
<dbReference type="PROSITE" id="PS00690">
    <property type="entry name" value="DEAH_ATP_HELICASE"/>
    <property type="match status" value="1"/>
</dbReference>
<feature type="domain" description="Helicase C-terminal" evidence="7">
    <location>
        <begin position="506"/>
        <end position="663"/>
    </location>
</feature>
<dbReference type="PANTHER" id="PTHR45629">
    <property type="entry name" value="SNF2/RAD54 FAMILY MEMBER"/>
    <property type="match status" value="1"/>
</dbReference>
<keyword evidence="4" id="KW-0539">Nucleus</keyword>
<feature type="compositionally biased region" description="Basic and acidic residues" evidence="5">
    <location>
        <begin position="1287"/>
        <end position="1300"/>
    </location>
</feature>
<feature type="region of interest" description="Disordered" evidence="5">
    <location>
        <begin position="717"/>
        <end position="766"/>
    </location>
</feature>
<feature type="region of interest" description="Disordered" evidence="5">
    <location>
        <begin position="831"/>
        <end position="866"/>
    </location>
</feature>
<dbReference type="GO" id="GO:0004386">
    <property type="term" value="F:helicase activity"/>
    <property type="evidence" value="ECO:0007669"/>
    <property type="project" value="UniProtKB-KW"/>
</dbReference>
<keyword evidence="3" id="KW-0547">Nucleotide-binding</keyword>
<keyword evidence="3" id="KW-0067">ATP-binding</keyword>
<evidence type="ECO:0008006" key="10">
    <source>
        <dbReference type="Google" id="ProtNLM"/>
    </source>
</evidence>
<evidence type="ECO:0000259" key="6">
    <source>
        <dbReference type="PROSITE" id="PS51192"/>
    </source>
</evidence>
<dbReference type="OrthoDB" id="448448at2759"/>
<evidence type="ECO:0000313" key="9">
    <source>
        <dbReference type="Proteomes" id="UP000694569"/>
    </source>
</evidence>
<evidence type="ECO:0000259" key="7">
    <source>
        <dbReference type="PROSITE" id="PS51194"/>
    </source>
</evidence>
<reference evidence="8" key="1">
    <citation type="submission" date="2025-08" db="UniProtKB">
        <authorList>
            <consortium name="Ensembl"/>
        </authorList>
    </citation>
    <scope>IDENTIFICATION</scope>
</reference>